<reference evidence="2 3" key="1">
    <citation type="journal article" date="2016" name="Genome Biol. Evol.">
        <title>Draft genome sequence of an aflatoxigenic Aspergillus species, A. bombycis.</title>
        <authorList>
            <person name="Moore G.G."/>
            <person name="Mack B.M."/>
            <person name="Beltz S.B."/>
            <person name="Gilbert M.K."/>
        </authorList>
    </citation>
    <scope>NUCLEOTIDE SEQUENCE [LARGE SCALE GENOMIC DNA]</scope>
    <source>
        <strain evidence="3">NRRL 26010</strain>
    </source>
</reference>
<dbReference type="RefSeq" id="XP_022391782.1">
    <property type="nucleotide sequence ID" value="XM_022529998.1"/>
</dbReference>
<dbReference type="Proteomes" id="UP000179179">
    <property type="component" value="Unassembled WGS sequence"/>
</dbReference>
<evidence type="ECO:0000313" key="3">
    <source>
        <dbReference type="Proteomes" id="UP000179179"/>
    </source>
</evidence>
<dbReference type="OrthoDB" id="4760831at2759"/>
<accession>A0A1F8A9N4</accession>
<comment type="caution">
    <text evidence="2">The sequence shown here is derived from an EMBL/GenBank/DDBJ whole genome shotgun (WGS) entry which is preliminary data.</text>
</comment>
<protein>
    <submittedName>
        <fullName evidence="2">Uncharacterized protein</fullName>
    </submittedName>
</protein>
<dbReference type="AlphaFoldDB" id="A0A1F8A9N4"/>
<name>A0A1F8A9N4_9EURO</name>
<gene>
    <name evidence="2" type="ORF">ABOM_002868</name>
</gene>
<evidence type="ECO:0000256" key="1">
    <source>
        <dbReference type="SAM" id="MobiDB-lite"/>
    </source>
</evidence>
<dbReference type="GeneID" id="34446258"/>
<organism evidence="2 3">
    <name type="scientific">Aspergillus bombycis</name>
    <dbReference type="NCBI Taxonomy" id="109264"/>
    <lineage>
        <taxon>Eukaryota</taxon>
        <taxon>Fungi</taxon>
        <taxon>Dikarya</taxon>
        <taxon>Ascomycota</taxon>
        <taxon>Pezizomycotina</taxon>
        <taxon>Eurotiomycetes</taxon>
        <taxon>Eurotiomycetidae</taxon>
        <taxon>Eurotiales</taxon>
        <taxon>Aspergillaceae</taxon>
        <taxon>Aspergillus</taxon>
    </lineage>
</organism>
<keyword evidence="3" id="KW-1185">Reference proteome</keyword>
<evidence type="ECO:0000313" key="2">
    <source>
        <dbReference type="EMBL" id="OGM48065.1"/>
    </source>
</evidence>
<proteinExistence type="predicted"/>
<feature type="region of interest" description="Disordered" evidence="1">
    <location>
        <begin position="353"/>
        <end position="377"/>
    </location>
</feature>
<dbReference type="EMBL" id="LYCR01000018">
    <property type="protein sequence ID" value="OGM48065.1"/>
    <property type="molecule type" value="Genomic_DNA"/>
</dbReference>
<dbReference type="STRING" id="109264.A0A1F8A9N4"/>
<sequence>MTSLKPLHAYNLRSEHPKRLQDFASDLKKALDAVTPTTHGYYRDVSVLALHWQNDEMKVGRLESELMNIFAGVYNFRTESYQIPVTGSYPSLNYKLLSWSTSRGGEHTLRIVLYSGHAGYAGTTDLQWFLAGRANAKGDLVGPRIDWRRISGAVDNIEGDVLYIFDCCSAASVAMGTGPETIAASGWEQAATDSLRFSFTQALIDTLNDLRGAPETAVGIYARLFRNAYQNQIGACPIHVPKKGSPSITLQKLEPREVQRLQALKAPGSNRVLISVKTRDEISELDLKSWTKWLTTNIPAGVLNVDVKIEAAFQGSGLVLVTMPVELWTMLPADDSAYRFIAHVASNNTLPRLTQGLPIRPAPPSGPENQPFHRQGK</sequence>